<feature type="region of interest" description="Disordered" evidence="5">
    <location>
        <begin position="2036"/>
        <end position="2067"/>
    </location>
</feature>
<dbReference type="InterPro" id="IPR003644">
    <property type="entry name" value="Calx_beta"/>
</dbReference>
<dbReference type="InterPro" id="IPR051171">
    <property type="entry name" value="CaCA"/>
</dbReference>
<evidence type="ECO:0000256" key="1">
    <source>
        <dbReference type="ARBA" id="ARBA00022729"/>
    </source>
</evidence>
<keyword evidence="8" id="KW-1185">Reference proteome</keyword>
<dbReference type="InterPro" id="IPR011050">
    <property type="entry name" value="Pectin_lyase_fold/virulence"/>
</dbReference>
<dbReference type="InterPro" id="IPR038081">
    <property type="entry name" value="CalX-like_sf"/>
</dbReference>
<dbReference type="PANTHER" id="PTHR11878:SF65">
    <property type="entry name" value="NA_CA-EXCHANGE PROTEIN, ISOFORM G"/>
    <property type="match status" value="1"/>
</dbReference>
<evidence type="ECO:0000313" key="8">
    <source>
        <dbReference type="Proteomes" id="UP001595629"/>
    </source>
</evidence>
<feature type="compositionally biased region" description="Low complexity" evidence="5">
    <location>
        <begin position="2048"/>
        <end position="2065"/>
    </location>
</feature>
<evidence type="ECO:0000256" key="5">
    <source>
        <dbReference type="SAM" id="MobiDB-lite"/>
    </source>
</evidence>
<feature type="domain" description="Calx-beta" evidence="6">
    <location>
        <begin position="648"/>
        <end position="721"/>
    </location>
</feature>
<dbReference type="Pfam" id="PF03160">
    <property type="entry name" value="Calx-beta"/>
    <property type="match status" value="4"/>
</dbReference>
<evidence type="ECO:0000259" key="6">
    <source>
        <dbReference type="Pfam" id="PF03160"/>
    </source>
</evidence>
<feature type="domain" description="Calx-beta" evidence="6">
    <location>
        <begin position="1021"/>
        <end position="1141"/>
    </location>
</feature>
<keyword evidence="2" id="KW-0677">Repeat</keyword>
<organism evidence="7 8">
    <name type="scientific">Lutimaribacter marinistellae</name>
    <dbReference type="NCBI Taxonomy" id="1820329"/>
    <lineage>
        <taxon>Bacteria</taxon>
        <taxon>Pseudomonadati</taxon>
        <taxon>Pseudomonadota</taxon>
        <taxon>Alphaproteobacteria</taxon>
        <taxon>Rhodobacterales</taxon>
        <taxon>Roseobacteraceae</taxon>
        <taxon>Lutimaribacter</taxon>
    </lineage>
</organism>
<keyword evidence="3" id="KW-0106">Calcium</keyword>
<protein>
    <submittedName>
        <fullName evidence="7">Beta strand repeat-containing protein</fullName>
    </submittedName>
</protein>
<proteinExistence type="predicted"/>
<dbReference type="SUPFAM" id="SSF141072">
    <property type="entry name" value="CalX-like"/>
    <property type="match status" value="4"/>
</dbReference>
<name>A0ABV7TME2_9RHOB</name>
<dbReference type="SUPFAM" id="SSF51126">
    <property type="entry name" value="Pectin lyase-like"/>
    <property type="match status" value="1"/>
</dbReference>
<feature type="domain" description="Calx-beta" evidence="6">
    <location>
        <begin position="422"/>
        <end position="473"/>
    </location>
</feature>
<evidence type="ECO:0000256" key="2">
    <source>
        <dbReference type="ARBA" id="ARBA00022737"/>
    </source>
</evidence>
<dbReference type="NCBIfam" id="NF041518">
    <property type="entry name" value="choice_anch_Q"/>
    <property type="match status" value="1"/>
</dbReference>
<dbReference type="RefSeq" id="WP_386736586.1">
    <property type="nucleotide sequence ID" value="NZ_JBHRXI010000016.1"/>
</dbReference>
<gene>
    <name evidence="7" type="ORF">ACFORG_16390</name>
</gene>
<keyword evidence="4" id="KW-0406">Ion transport</keyword>
<comment type="caution">
    <text evidence="7">The sequence shown here is derived from an EMBL/GenBank/DDBJ whole genome shotgun (WGS) entry which is preliminary data.</text>
</comment>
<keyword evidence="4" id="KW-0813">Transport</keyword>
<keyword evidence="1" id="KW-0732">Signal</keyword>
<reference evidence="8" key="1">
    <citation type="journal article" date="2019" name="Int. J. Syst. Evol. Microbiol.">
        <title>The Global Catalogue of Microorganisms (GCM) 10K type strain sequencing project: providing services to taxonomists for standard genome sequencing and annotation.</title>
        <authorList>
            <consortium name="The Broad Institute Genomics Platform"/>
            <consortium name="The Broad Institute Genome Sequencing Center for Infectious Disease"/>
            <person name="Wu L."/>
            <person name="Ma J."/>
        </authorList>
    </citation>
    <scope>NUCLEOTIDE SEQUENCE [LARGE SCALE GENOMIC DNA]</scope>
    <source>
        <strain evidence="8">KCTC 42911</strain>
    </source>
</reference>
<evidence type="ECO:0000256" key="3">
    <source>
        <dbReference type="ARBA" id="ARBA00022837"/>
    </source>
</evidence>
<dbReference type="Proteomes" id="UP001595629">
    <property type="component" value="Unassembled WGS sequence"/>
</dbReference>
<evidence type="ECO:0000313" key="7">
    <source>
        <dbReference type="EMBL" id="MFC3615338.1"/>
    </source>
</evidence>
<dbReference type="Pfam" id="PF17963">
    <property type="entry name" value="Big_9"/>
    <property type="match status" value="1"/>
</dbReference>
<dbReference type="Gene3D" id="2.60.40.2030">
    <property type="match status" value="4"/>
</dbReference>
<feature type="domain" description="Calx-beta" evidence="6">
    <location>
        <begin position="525"/>
        <end position="589"/>
    </location>
</feature>
<dbReference type="InterPro" id="IPR059226">
    <property type="entry name" value="Choice_anch_Q_dom"/>
</dbReference>
<evidence type="ECO:0000256" key="4">
    <source>
        <dbReference type="ARBA" id="ARBA00023065"/>
    </source>
</evidence>
<sequence length="3271" mass="336007">MALFVVSATGLTLNQAVAAANSDSSEAHTIRFDDSMKGVTLTNFTAMRLSGDITIDGDIDGDDRADVTLDGRYRSSAFVIDGTGTVVIESLNFTQATNAFGGPSAIEVLAGGDLTVRHSTFFDTAATNGGAIDNAGTLQVEGSLFKNNFTVRGGEGGAIRNQEGATLEVKGSTFWGNVSEGPGGAIYNAGQATIIDSTITGNDDRSGVGGGGIANASAGTLNLSGNLIISNEGTTPTESNVSGTFTETGPNLLTLVGSSLGQVFEGTTSTSGVPTGILADNGGPVQTVALNTNAGNPALDANTSSELTDGRGAIRGVDLTGINNGGVADLGAFEAGIPVVTVTATTSQTEAAASSVPAFTLSLPALSGTDTPAGTSTRVHFSISGTAERGTDYSVTLGGPAQVQAEGGDRFSAVVAYGGSAVISVGVVNDPLAEGDESIVLSLEPPTPSASPSNAGYLVGSTNVATYVIGDDDPIPALSISSAQTALSEGGVDLTVTISVDGGVPPSLPPVALVQVPSTGDFADPVAKTVTFAQGATSATGIFTVADDVIVEPLETFAVELVAPTIDNGGARYTLGTTSTFDVTVADNDADLLFTVGLSAGKTVSEGATGSDAALATVFLTDGGGVAKAAPAGGLTVSYTATFNGPFAAARPDDFVPLSGRLFIPEGETQGDILISSLDDIIVEGDVSFDIALSPASVRGANGNYDVDPAAATAMATLADNDTLKAIVTAVDVTTDETGTTAEATVRLTAEVPDGRIYVVAFSSDDTSEVTVATPFTEPAGAVGGGTADFIDLMLEFGTVSPEAAAVLPASAATANNLIVFRPNEGDNEGLIFSDTNGDFDVLKTARFQGQDDALADGTQFAGITATIVEFNAFSFGVNVVGSVDLFGTDGSPVTDIQVANVDDDSPGVLVSDVTGSVSEADLAQTATYQIRLATDPGGTVTIDLAPDADVEVSTDGATFASAGQITLSDTTAQTITVRAVDDGDVEGTLGALISHAISSGTTDYPTSLNILDATVRVVDDDTPSATLGTASAASEESLISAFVPIILSAPAPVGGLTVAYTVSGATTSSVQTATPGTDFFNLPGTIFIPAGVTGANLEITPLFDDFDEQPFEELTITLDTGTNYQLGSKTSERVSIFDDDQAGFLVLESGATTIIPEGSSDSYTIQLTSRPTADVTVMVNAGGNVQPTSATQSLTFSSANWDTPQTVILELGNDDIPGSNGGLEQITHSVASSDPDYDPTAVFPVIPRTVDVQTVDGDVAQIVFVNDGIFLSEDGSTANDSYSITLLAAPTADVIISAQVLSPTPAPQFALTPSNNDGNGNLVLNAGTLSGNFTVARIEDDVDYTNLSPSDFQIAHTVTSADPNFDGLNLPTIPEITLTQDDAAGFTVTPLDSADTTVVEGEADSDGFTVQLDSEPQSEVRIQLDSAWPTATDAGALNIDVDGAARGTATELVFNASNWNTPQTVTLSKVVSDDIAGEPFTVDLIKGFTTVSPEYVGLSAPSLSVDVVEDDVEGLTITETGGGTQVVEGGSNDSFDIVLDSQPTETVTIRVTGDTGQFEPIADLLFTPETWDIPQTVALTALEDADVGDATYTLGIDAISADPKYDVLSDSLAVTVEELANRAELADGLSTALTDIATTVNSTLNLELPLFDVGAVLPDFFETFTSVLVDIVRNDQSGSIAALGAAMANGIETAFSTAGITLDATVTPTISLGEVAFDITLGNEYATSLPLSADFGVPAVGFNVEGTIDPSFNYQLALGFGISEEQGFFLDTATTGFTASVGASLNDSFAASGNIGFLGIEATNRTDDEGDSLTGASVNLGLALNDLDGNDGTSRVAIDDFAAASPSDVFGLSFDASASLGLAVNTTLGANAVLPSFGFDLDGTWTALELNDQGVFEIGAAPTLAFNTIQVDTGEFLTNFADPVFRRIDAIIDPLRPVIDILQTDIVVFDRLGIDRIRGTTIDSNGDGSDSLVEVLEAFGGGTTRVSGFVNAIDNIAQLSADIIDLLDDADANGTNIIIDLGSFELGLSDENFDADPNDPDFDDAKSGVQNGSTSSGTGQVGSQIDNSTTLSSKAKALFNNLRGNEFLSFPLLTDAESVFDLLTGTTDVSLFEFDVPALEVGASFGVGFNVFGVLKGDLGVNASILADFAFGFDTQGFFDWASFDFLPSESWRIFDGLFVSDVDENGEDVPEIVATLDFSGGVEANLWVAKGYVRAGVEGTATVDFRDTGEASGTGDGKIRAISEIGANLATPWNLFNLAGAISAYAAGEARAFGVKLGSFSVSKELIRIEYGADGLSISTVFDGPIIGGVAFFDANFSGVRDPDEPFTITGADPNNPDIGLFDLAVPLEVYDHNGNGVIDPNEGRIIVLDGYDLDTGDIQVIPYVTAAGWTVASPLTLLAIELAPIDPAAVETSLESALGLPAAFDLRGGDPLAGILAGNSDAAEVFKVLAQLQNLIILGANTLGDANDPTPGELISGNFNASGPDFREEGAIALVNALATLVKAGTSIDLSDGARLTALIETAGLAIGQTPVGLGAAVADLVFRNTTIAGVSGTGVAARDAIADEIAFEQSDTSYGYTLENVFARLLGASVPKPSVDTAAAQVEAALGLGIDISSFDTIGELQNGNADALDVYAKQVAVNATLVQLAELSNGASGGGSEPAALAALVGEVSGASTPLDLTDPALIEALITEIGAGVSPEATQKAAQVIAGSNREMFDIAENAGPNPDLSALRQQIAEVQTKAQGGQAGLLGELGGGKIDESEFDERLVLVQEAPDVGVFEIDTDEETVAIQNIFDGIDADVLDAITIAEIADLQDAQGTPLNPVTGTSITLASGALVTLLPNGQLTYDPNGAFDALNNGERSLDAFKILFQTADGSFDGRVAVTIDGLDGVSNIAPVAADIARVVEYNRTTTIRLDTTALNIDGDNGSPLVTDADGDTISLLSIDLAGVVSDAGAAVSSEGIVLNPTGTFAYLAGDETASLGTATYTVSDGNGGEDTGEIALSITGDDDLFNTGGRFSFVMNTNGGANRFGFDGDDFFVQGKDVRGREKFNEFDDLLTRSAELFSGEIIAAGIIDDQALPSGNGPQSDVTGANTVVISGSGIDGIYEIQFDKARQADRFDSFFERMLTRIDDKDVVANDATDFRFDIGDLRIFFDDDVFEYGLTTDGGQSQGRFGDLERFVEAIAEEFGGVQLYDGRFAPQRIADGREPWVANFFHDDVVIFGANVRGVFRFDFEDRETARMVEQGFEDLFEAISSNGIVAVDDAPLS</sequence>
<accession>A0ABV7TME2</accession>
<dbReference type="PANTHER" id="PTHR11878">
    <property type="entry name" value="SODIUM/CALCIUM EXCHANGER"/>
    <property type="match status" value="1"/>
</dbReference>
<dbReference type="EMBL" id="JBHRXI010000016">
    <property type="protein sequence ID" value="MFC3615338.1"/>
    <property type="molecule type" value="Genomic_DNA"/>
</dbReference>